<proteinExistence type="predicted"/>
<name>A0AAV4S422_CAEEX</name>
<sequence length="80" mass="9010">MNGAPGFYGSIHISIAAINFSPARYNGNDYKSPSFMNLFITTRGRLITFSFPPKRRWTLCLDKGSQLLLEITFQGCSILF</sequence>
<accession>A0AAV4S422</accession>
<evidence type="ECO:0000313" key="1">
    <source>
        <dbReference type="EMBL" id="GIY28390.1"/>
    </source>
</evidence>
<organism evidence="1 2">
    <name type="scientific">Caerostris extrusa</name>
    <name type="common">Bark spider</name>
    <name type="synonym">Caerostris bankana</name>
    <dbReference type="NCBI Taxonomy" id="172846"/>
    <lineage>
        <taxon>Eukaryota</taxon>
        <taxon>Metazoa</taxon>
        <taxon>Ecdysozoa</taxon>
        <taxon>Arthropoda</taxon>
        <taxon>Chelicerata</taxon>
        <taxon>Arachnida</taxon>
        <taxon>Araneae</taxon>
        <taxon>Araneomorphae</taxon>
        <taxon>Entelegynae</taxon>
        <taxon>Araneoidea</taxon>
        <taxon>Araneidae</taxon>
        <taxon>Caerostris</taxon>
    </lineage>
</organism>
<dbReference type="Proteomes" id="UP001054945">
    <property type="component" value="Unassembled WGS sequence"/>
</dbReference>
<evidence type="ECO:0000313" key="2">
    <source>
        <dbReference type="Proteomes" id="UP001054945"/>
    </source>
</evidence>
<reference evidence="1 2" key="1">
    <citation type="submission" date="2021-06" db="EMBL/GenBank/DDBJ databases">
        <title>Caerostris extrusa draft genome.</title>
        <authorList>
            <person name="Kono N."/>
            <person name="Arakawa K."/>
        </authorList>
    </citation>
    <scope>NUCLEOTIDE SEQUENCE [LARGE SCALE GENOMIC DNA]</scope>
</reference>
<comment type="caution">
    <text evidence="1">The sequence shown here is derived from an EMBL/GenBank/DDBJ whole genome shotgun (WGS) entry which is preliminary data.</text>
</comment>
<dbReference type="AlphaFoldDB" id="A0AAV4S422"/>
<gene>
    <name evidence="1" type="ORF">CEXT_349181</name>
</gene>
<dbReference type="EMBL" id="BPLR01008942">
    <property type="protein sequence ID" value="GIY28390.1"/>
    <property type="molecule type" value="Genomic_DNA"/>
</dbReference>
<protein>
    <submittedName>
        <fullName evidence="1">Uncharacterized protein</fullName>
    </submittedName>
</protein>
<keyword evidence="2" id="KW-1185">Reference proteome</keyword>